<reference evidence="1" key="2">
    <citation type="submission" date="2020-11" db="EMBL/GenBank/DDBJ databases">
        <authorList>
            <person name="McCartney M.A."/>
            <person name="Auch B."/>
            <person name="Kono T."/>
            <person name="Mallez S."/>
            <person name="Becker A."/>
            <person name="Gohl D.M."/>
            <person name="Silverstein K.A.T."/>
            <person name="Koren S."/>
            <person name="Bechman K.B."/>
            <person name="Herman A."/>
            <person name="Abrahante J.E."/>
            <person name="Garbe J."/>
        </authorList>
    </citation>
    <scope>NUCLEOTIDE SEQUENCE</scope>
    <source>
        <strain evidence="1">Duluth1</strain>
        <tissue evidence="1">Whole animal</tissue>
    </source>
</reference>
<keyword evidence="2" id="KW-1185">Reference proteome</keyword>
<gene>
    <name evidence="1" type="ORF">DPMN_040848</name>
</gene>
<reference evidence="1" key="1">
    <citation type="journal article" date="2019" name="bioRxiv">
        <title>The Genome of the Zebra Mussel, Dreissena polymorpha: A Resource for Invasive Species Research.</title>
        <authorList>
            <person name="McCartney M.A."/>
            <person name="Auch B."/>
            <person name="Kono T."/>
            <person name="Mallez S."/>
            <person name="Zhang Y."/>
            <person name="Obille A."/>
            <person name="Becker A."/>
            <person name="Abrahante J.E."/>
            <person name="Garbe J."/>
            <person name="Badalamenti J.P."/>
            <person name="Herman A."/>
            <person name="Mangelson H."/>
            <person name="Liachko I."/>
            <person name="Sullivan S."/>
            <person name="Sone E.D."/>
            <person name="Koren S."/>
            <person name="Silverstein K.A.T."/>
            <person name="Beckman K.B."/>
            <person name="Gohl D.M."/>
        </authorList>
    </citation>
    <scope>NUCLEOTIDE SEQUENCE</scope>
    <source>
        <strain evidence="1">Duluth1</strain>
        <tissue evidence="1">Whole animal</tissue>
    </source>
</reference>
<dbReference type="Proteomes" id="UP000828390">
    <property type="component" value="Unassembled WGS sequence"/>
</dbReference>
<organism evidence="1 2">
    <name type="scientific">Dreissena polymorpha</name>
    <name type="common">Zebra mussel</name>
    <name type="synonym">Mytilus polymorpha</name>
    <dbReference type="NCBI Taxonomy" id="45954"/>
    <lineage>
        <taxon>Eukaryota</taxon>
        <taxon>Metazoa</taxon>
        <taxon>Spiralia</taxon>
        <taxon>Lophotrochozoa</taxon>
        <taxon>Mollusca</taxon>
        <taxon>Bivalvia</taxon>
        <taxon>Autobranchia</taxon>
        <taxon>Heteroconchia</taxon>
        <taxon>Euheterodonta</taxon>
        <taxon>Imparidentia</taxon>
        <taxon>Neoheterodontei</taxon>
        <taxon>Myida</taxon>
        <taxon>Dreissenoidea</taxon>
        <taxon>Dreissenidae</taxon>
        <taxon>Dreissena</taxon>
    </lineage>
</organism>
<comment type="caution">
    <text evidence="1">The sequence shown here is derived from an EMBL/GenBank/DDBJ whole genome shotgun (WGS) entry which is preliminary data.</text>
</comment>
<proteinExistence type="predicted"/>
<sequence length="84" mass="9934">MAVALHCRQIAILNRKKRDDSERNSARVQRMNRQRLKGRRVPDVFQRIEKSKGFLPQCTPCGSERNSYNCIEQNATQTSFYRYI</sequence>
<evidence type="ECO:0000313" key="2">
    <source>
        <dbReference type="Proteomes" id="UP000828390"/>
    </source>
</evidence>
<accession>A0A9D4HVP2</accession>
<evidence type="ECO:0000313" key="1">
    <source>
        <dbReference type="EMBL" id="KAH3734408.1"/>
    </source>
</evidence>
<name>A0A9D4HVP2_DREPO</name>
<protein>
    <submittedName>
        <fullName evidence="1">Uncharacterized protein</fullName>
    </submittedName>
</protein>
<dbReference type="EMBL" id="JAIWYP010000011">
    <property type="protein sequence ID" value="KAH3734408.1"/>
    <property type="molecule type" value="Genomic_DNA"/>
</dbReference>
<dbReference type="AlphaFoldDB" id="A0A9D4HVP2"/>